<keyword evidence="10" id="KW-0547">Nucleotide-binding</keyword>
<proteinExistence type="inferred from homology"/>
<dbReference type="NCBIfam" id="TIGR01512">
    <property type="entry name" value="ATPase-IB2_Cd"/>
    <property type="match status" value="1"/>
</dbReference>
<evidence type="ECO:0000313" key="12">
    <source>
        <dbReference type="EMBL" id="SUB86478.1"/>
    </source>
</evidence>
<feature type="transmembrane region" description="Helical" evidence="10">
    <location>
        <begin position="271"/>
        <end position="299"/>
    </location>
</feature>
<gene>
    <name evidence="12" type="primary">cadA</name>
    <name evidence="12" type="ORF">NCTC13067_00116</name>
</gene>
<evidence type="ECO:0000256" key="4">
    <source>
        <dbReference type="ARBA" id="ARBA00022723"/>
    </source>
</evidence>
<dbReference type="NCBIfam" id="TIGR01494">
    <property type="entry name" value="ATPase_P-type"/>
    <property type="match status" value="1"/>
</dbReference>
<dbReference type="AlphaFoldDB" id="A0A379E175"/>
<dbReference type="InterPro" id="IPR023298">
    <property type="entry name" value="ATPase_P-typ_TM_dom_sf"/>
</dbReference>
<dbReference type="InterPro" id="IPR023299">
    <property type="entry name" value="ATPase_P-typ_cyto_dom_N"/>
</dbReference>
<keyword evidence="6 10" id="KW-1133">Transmembrane helix</keyword>
<evidence type="ECO:0000256" key="7">
    <source>
        <dbReference type="ARBA" id="ARBA00023136"/>
    </source>
</evidence>
<dbReference type="GO" id="GO:0016463">
    <property type="term" value="F:P-type zinc transporter activity"/>
    <property type="evidence" value="ECO:0007669"/>
    <property type="project" value="UniProtKB-EC"/>
</dbReference>
<keyword evidence="10" id="KW-1003">Cell membrane</keyword>
<feature type="transmembrane region" description="Helical" evidence="10">
    <location>
        <begin position="240"/>
        <end position="259"/>
    </location>
</feature>
<dbReference type="InterPro" id="IPR018303">
    <property type="entry name" value="ATPase_P-typ_P_site"/>
</dbReference>
<evidence type="ECO:0000256" key="6">
    <source>
        <dbReference type="ARBA" id="ARBA00022989"/>
    </source>
</evidence>
<dbReference type="Pfam" id="PF00702">
    <property type="entry name" value="Hydrolase"/>
    <property type="match status" value="1"/>
</dbReference>
<evidence type="ECO:0000256" key="1">
    <source>
        <dbReference type="ARBA" id="ARBA00004370"/>
    </source>
</evidence>
<dbReference type="InterPro" id="IPR059000">
    <property type="entry name" value="ATPase_P-type_domA"/>
</dbReference>
<dbReference type="InterPro" id="IPR001757">
    <property type="entry name" value="P_typ_ATPase"/>
</dbReference>
<dbReference type="SFLD" id="SFLDS00003">
    <property type="entry name" value="Haloacid_Dehalogenase"/>
    <property type="match status" value="1"/>
</dbReference>
<comment type="subcellular location">
    <subcellularLocation>
        <location evidence="10">Cell membrane</location>
    </subcellularLocation>
    <subcellularLocation>
        <location evidence="1">Membrane</location>
    </subcellularLocation>
</comment>
<dbReference type="PANTHER" id="PTHR48085:SF5">
    <property type="entry name" value="CADMIUM_ZINC-TRANSPORTING ATPASE HMA4-RELATED"/>
    <property type="match status" value="1"/>
</dbReference>
<dbReference type="Pfam" id="PF00122">
    <property type="entry name" value="E1-E2_ATPase"/>
    <property type="match status" value="1"/>
</dbReference>
<dbReference type="GO" id="GO:0015086">
    <property type="term" value="F:cadmium ion transmembrane transporter activity"/>
    <property type="evidence" value="ECO:0007669"/>
    <property type="project" value="TreeGrafter"/>
</dbReference>
<reference evidence="12 13" key="1">
    <citation type="submission" date="2018-06" db="EMBL/GenBank/DDBJ databases">
        <authorList>
            <consortium name="Pathogen Informatics"/>
            <person name="Doyle S."/>
        </authorList>
    </citation>
    <scope>NUCLEOTIDE SEQUENCE [LARGE SCALE GENOMIC DNA]</scope>
    <source>
        <strain evidence="12 13">NCTC13067</strain>
    </source>
</reference>
<comment type="similarity">
    <text evidence="2 10">Belongs to the cation transport ATPase (P-type) (TC 3.A.3) family. Type IB subfamily.</text>
</comment>
<dbReference type="EMBL" id="UGTM01000001">
    <property type="protein sequence ID" value="SUB86478.1"/>
    <property type="molecule type" value="Genomic_DNA"/>
</dbReference>
<dbReference type="NCBIfam" id="TIGR01525">
    <property type="entry name" value="ATPase-IB_hvy"/>
    <property type="match status" value="1"/>
</dbReference>
<evidence type="ECO:0000256" key="9">
    <source>
        <dbReference type="ARBA" id="ARBA00047308"/>
    </source>
</evidence>
<organism evidence="12 13">
    <name type="scientific">Prevotella denticola</name>
    <dbReference type="NCBI Taxonomy" id="28129"/>
    <lineage>
        <taxon>Bacteria</taxon>
        <taxon>Pseudomonadati</taxon>
        <taxon>Bacteroidota</taxon>
        <taxon>Bacteroidia</taxon>
        <taxon>Bacteroidales</taxon>
        <taxon>Prevotellaceae</taxon>
        <taxon>Prevotella</taxon>
    </lineage>
</organism>
<feature type="transmembrane region" description="Helical" evidence="10">
    <location>
        <begin position="33"/>
        <end position="52"/>
    </location>
</feature>
<dbReference type="PANTHER" id="PTHR48085">
    <property type="entry name" value="CADMIUM/ZINC-TRANSPORTING ATPASE HMA2-RELATED"/>
    <property type="match status" value="1"/>
</dbReference>
<evidence type="ECO:0000256" key="5">
    <source>
        <dbReference type="ARBA" id="ARBA00022967"/>
    </source>
</evidence>
<dbReference type="PROSITE" id="PS00154">
    <property type="entry name" value="ATPASE_E1_E2"/>
    <property type="match status" value="1"/>
</dbReference>
<dbReference type="GO" id="GO:0005524">
    <property type="term" value="F:ATP binding"/>
    <property type="evidence" value="ECO:0007669"/>
    <property type="project" value="UniProtKB-UniRule"/>
</dbReference>
<dbReference type="GO" id="GO:0005886">
    <property type="term" value="C:plasma membrane"/>
    <property type="evidence" value="ECO:0007669"/>
    <property type="project" value="UniProtKB-SubCell"/>
</dbReference>
<dbReference type="PRINTS" id="PR00119">
    <property type="entry name" value="CATATPASE"/>
</dbReference>
<dbReference type="GO" id="GO:0046872">
    <property type="term" value="F:metal ion binding"/>
    <property type="evidence" value="ECO:0007669"/>
    <property type="project" value="UniProtKB-KW"/>
</dbReference>
<dbReference type="SUPFAM" id="SSF81665">
    <property type="entry name" value="Calcium ATPase, transmembrane domain M"/>
    <property type="match status" value="1"/>
</dbReference>
<dbReference type="Gene3D" id="3.40.1110.10">
    <property type="entry name" value="Calcium-transporting ATPase, cytoplasmic domain N"/>
    <property type="match status" value="1"/>
</dbReference>
<evidence type="ECO:0000259" key="11">
    <source>
        <dbReference type="Pfam" id="PF00122"/>
    </source>
</evidence>
<dbReference type="SFLD" id="SFLDG00002">
    <property type="entry name" value="C1.7:_P-type_atpase_like"/>
    <property type="match status" value="1"/>
</dbReference>
<name>A0A379E175_9BACT</name>
<dbReference type="GO" id="GO:0016887">
    <property type="term" value="F:ATP hydrolysis activity"/>
    <property type="evidence" value="ECO:0007669"/>
    <property type="project" value="InterPro"/>
</dbReference>
<keyword evidence="7 10" id="KW-0472">Membrane</keyword>
<dbReference type="InterPro" id="IPR051014">
    <property type="entry name" value="Cation_Transport_ATPase_IB"/>
</dbReference>
<dbReference type="RefSeq" id="WP_025067858.1">
    <property type="nucleotide sequence ID" value="NZ_CAUVPN010000020.1"/>
</dbReference>
<evidence type="ECO:0000256" key="8">
    <source>
        <dbReference type="ARBA" id="ARBA00039097"/>
    </source>
</evidence>
<keyword evidence="3 10" id="KW-0812">Transmembrane</keyword>
<dbReference type="InterPro" id="IPR008250">
    <property type="entry name" value="ATPase_P-typ_transduc_dom_A_sf"/>
</dbReference>
<dbReference type="Proteomes" id="UP000255469">
    <property type="component" value="Unassembled WGS sequence"/>
</dbReference>
<evidence type="ECO:0000256" key="2">
    <source>
        <dbReference type="ARBA" id="ARBA00006024"/>
    </source>
</evidence>
<evidence type="ECO:0000313" key="13">
    <source>
        <dbReference type="Proteomes" id="UP000255469"/>
    </source>
</evidence>
<dbReference type="Gene3D" id="3.40.50.1000">
    <property type="entry name" value="HAD superfamily/HAD-like"/>
    <property type="match status" value="1"/>
</dbReference>
<sequence length="625" mass="66755">MNRKLIRIILTAVLLAGAWLVERYAALPMWQVLLVYAVPYLLIGYDVLGEAAEGIMEGDPFDEDFLMSLATVGALLIGFLPGAEPQFIEGVFVMLFFQLGELFEDYAEDKARDSISELMDIRPDVAFVSRNGKTEGVSPEEVHTGETVIVKPGEKIPLDGTILEGSSSLNTVALTGESLPRDVVAGMEVVSGCVNLSGVLKVRVDKPFSESTAAKIIRLVENAGENKSHSESFIRRFARVYTPVVVIAAIALAFIPPFFYNSYAAAFGSWLYRALTFLVVSCPCALVISIPLTFFAGIGGASHKGILIKGGNYMDALAKLSTVVFDKTGTLTRGTFEVEAVHPETLSEQELLHLAAHVERFSTHPIAVALRTAYPDEADSCTVENIRETAGQGITASINGKTVSVGNERMMEALGITLHPCRRCADHTGTTVHVALNGEYAGHVIISDQLKDDAAEAITLLKQLGVSKTVMLTGDREEAARLIAGQTGVTEYHAGLLPADKVGHVERLIETQKGKGTVAFVGDGINDAPVLARADVGIAMGALGSDAAIEAADVVLMDDKPSKIALAVRLSRRTILIARENAWFAIGIKLAVLILAAFGMASMGLAVFADVGVMVLAVLNAMRAR</sequence>
<accession>A0A379E175</accession>
<keyword evidence="5" id="KW-1278">Translocase</keyword>
<keyword evidence="4 10" id="KW-0479">Metal-binding</keyword>
<feature type="transmembrane region" description="Helical" evidence="10">
    <location>
        <begin position="582"/>
        <end position="599"/>
    </location>
</feature>
<dbReference type="InterPro" id="IPR044492">
    <property type="entry name" value="P_typ_ATPase_HD_dom"/>
</dbReference>
<dbReference type="SUPFAM" id="SSF56784">
    <property type="entry name" value="HAD-like"/>
    <property type="match status" value="1"/>
</dbReference>
<dbReference type="InterPro" id="IPR027256">
    <property type="entry name" value="P-typ_ATPase_IB"/>
</dbReference>
<feature type="transmembrane region" description="Helical" evidence="10">
    <location>
        <begin position="605"/>
        <end position="622"/>
    </location>
</feature>
<evidence type="ECO:0000256" key="10">
    <source>
        <dbReference type="RuleBase" id="RU362081"/>
    </source>
</evidence>
<dbReference type="Gene3D" id="2.70.150.10">
    <property type="entry name" value="Calcium-transporting ATPase, cytoplasmic transduction domain A"/>
    <property type="match status" value="1"/>
</dbReference>
<dbReference type="SFLD" id="SFLDF00027">
    <property type="entry name" value="p-type_atpase"/>
    <property type="match status" value="1"/>
</dbReference>
<dbReference type="InterPro" id="IPR036412">
    <property type="entry name" value="HAD-like_sf"/>
</dbReference>
<protein>
    <recommendedName>
        <fullName evidence="8">P-type Zn(2+) transporter</fullName>
        <ecNumber evidence="8">7.2.2.12</ecNumber>
    </recommendedName>
</protein>
<evidence type="ECO:0000256" key="3">
    <source>
        <dbReference type="ARBA" id="ARBA00022692"/>
    </source>
</evidence>
<keyword evidence="12" id="KW-0378">Hydrolase</keyword>
<dbReference type="EC" id="7.2.2.12" evidence="8"/>
<dbReference type="SUPFAM" id="SSF81653">
    <property type="entry name" value="Calcium ATPase, transduction domain A"/>
    <property type="match status" value="1"/>
</dbReference>
<feature type="domain" description="P-type ATPase A" evidence="11">
    <location>
        <begin position="123"/>
        <end position="221"/>
    </location>
</feature>
<dbReference type="InterPro" id="IPR023214">
    <property type="entry name" value="HAD_sf"/>
</dbReference>
<keyword evidence="10" id="KW-0067">ATP-binding</keyword>
<dbReference type="PRINTS" id="PR00120">
    <property type="entry name" value="HATPASE"/>
</dbReference>
<comment type="catalytic activity">
    <reaction evidence="9">
        <text>Zn(2+)(in) + ATP + H2O = Zn(2+)(out) + ADP + phosphate + H(+)</text>
        <dbReference type="Rhea" id="RHEA:20621"/>
        <dbReference type="ChEBI" id="CHEBI:15377"/>
        <dbReference type="ChEBI" id="CHEBI:15378"/>
        <dbReference type="ChEBI" id="CHEBI:29105"/>
        <dbReference type="ChEBI" id="CHEBI:30616"/>
        <dbReference type="ChEBI" id="CHEBI:43474"/>
        <dbReference type="ChEBI" id="CHEBI:456216"/>
        <dbReference type="EC" id="7.2.2.12"/>
    </reaction>
</comment>